<proteinExistence type="predicted"/>
<reference evidence="1 2" key="1">
    <citation type="journal article" date="2021" name="bioRxiv">
        <title>Unraveling nitrogen, sulfur and carbon metabolic pathways and microbial community transcriptional responses to substrate deprivation and toxicity stresses in a bioreactor mimicking anoxic brackish coastal sediment conditions.</title>
        <authorList>
            <person name="Martins P.D."/>
            <person name="Echeveste M.J."/>
            <person name="Arshad A."/>
            <person name="Kurth J."/>
            <person name="Ouboter H."/>
            <person name="Jetten M.S.M."/>
            <person name="Welte C.U."/>
        </authorList>
    </citation>
    <scope>NUCLEOTIDE SEQUENCE [LARGE SCALE GENOMIC DNA]</scope>
    <source>
        <strain evidence="1">MAG_38</strain>
    </source>
</reference>
<evidence type="ECO:0000313" key="2">
    <source>
        <dbReference type="Proteomes" id="UP001197609"/>
    </source>
</evidence>
<protein>
    <submittedName>
        <fullName evidence="1">NFACT family protein</fullName>
    </submittedName>
</protein>
<dbReference type="AlphaFoldDB" id="A0AAJ1AM39"/>
<gene>
    <name evidence="1" type="ORF">K8G79_12045</name>
</gene>
<accession>A0AAJ1AM39</accession>
<dbReference type="Proteomes" id="UP001197609">
    <property type="component" value="Unassembled WGS sequence"/>
</dbReference>
<dbReference type="EMBL" id="JAIOIU010000157">
    <property type="protein sequence ID" value="MBZ0160847.1"/>
    <property type="molecule type" value="Genomic_DNA"/>
</dbReference>
<dbReference type="Pfam" id="PF05833">
    <property type="entry name" value="NFACT_N"/>
    <property type="match status" value="1"/>
</dbReference>
<name>A0AAJ1AM39_9BACT</name>
<dbReference type="Gene3D" id="2.30.310.10">
    <property type="entry name" value="ibrinogen binding protein from staphylococcus aureus domain"/>
    <property type="match status" value="1"/>
</dbReference>
<sequence>MTEPALTSDAPFGKVWVMDAFCLAATSRELQAVLPGVTIHRAQQLDRWSLLLVMHGGGEPGGLLPSVKPGTPRIELVSPPRKPGVHSSRFGDLLASKTREALIESVEQVRVDRIIAIHMRGGPLPEAGRTPRFTHTSPSCTTLIALFRSIPSSLTM</sequence>
<comment type="caution">
    <text evidence="1">The sequence shown here is derived from an EMBL/GenBank/DDBJ whole genome shotgun (WGS) entry which is preliminary data.</text>
</comment>
<evidence type="ECO:0000313" key="1">
    <source>
        <dbReference type="EMBL" id="MBZ0160847.1"/>
    </source>
</evidence>
<organism evidence="1 2">
    <name type="scientific">Candidatus Methylomirabilis tolerans</name>
    <dbReference type="NCBI Taxonomy" id="3123416"/>
    <lineage>
        <taxon>Bacteria</taxon>
        <taxon>Candidatus Methylomirabilota</taxon>
        <taxon>Candidatus Methylomirabilia</taxon>
        <taxon>Candidatus Methylomirabilales</taxon>
        <taxon>Candidatus Methylomirabilaceae</taxon>
        <taxon>Candidatus Methylomirabilis</taxon>
    </lineage>
</organism>